<dbReference type="Proteomes" id="UP000048600">
    <property type="component" value="Unassembled WGS sequence"/>
</dbReference>
<reference evidence="1 2" key="1">
    <citation type="submission" date="2015-03" db="EMBL/GenBank/DDBJ databases">
        <authorList>
            <consortium name="Pathogen Informatics"/>
        </authorList>
    </citation>
    <scope>NUCLEOTIDE SEQUENCE [LARGE SCALE GENOMIC DNA]</scope>
    <source>
        <strain evidence="1 2">P00601463</strain>
    </source>
</reference>
<organism evidence="1 2">
    <name type="scientific">Mycobacterium tuberculosis</name>
    <dbReference type="NCBI Taxonomy" id="1773"/>
    <lineage>
        <taxon>Bacteria</taxon>
        <taxon>Bacillati</taxon>
        <taxon>Actinomycetota</taxon>
        <taxon>Actinomycetes</taxon>
        <taxon>Mycobacteriales</taxon>
        <taxon>Mycobacteriaceae</taxon>
        <taxon>Mycobacterium</taxon>
        <taxon>Mycobacterium tuberculosis complex</taxon>
    </lineage>
</organism>
<evidence type="ECO:0000313" key="2">
    <source>
        <dbReference type="Proteomes" id="UP000048600"/>
    </source>
</evidence>
<dbReference type="AlphaFoldDB" id="A0A655J3U3"/>
<evidence type="ECO:0000313" key="1">
    <source>
        <dbReference type="EMBL" id="COW36215.1"/>
    </source>
</evidence>
<proteinExistence type="predicted"/>
<name>A0A655J3U3_MYCTX</name>
<sequence length="100" mass="10525">MRIAQCLYRREHACAGGQTVIDDNDRLAGDIGGRALAAVGGLAPKQFPTLTFGDVAQLLRCDPQAPHDVVIDHDAAAAGQCTNGELVMPRGTKFAHDEGV</sequence>
<dbReference type="EMBL" id="CHKL01000255">
    <property type="protein sequence ID" value="COW36215.1"/>
    <property type="molecule type" value="Genomic_DNA"/>
</dbReference>
<accession>A0A655J3U3</accession>
<protein>
    <submittedName>
        <fullName evidence="1">Uncharacterized protein</fullName>
    </submittedName>
</protein>
<gene>
    <name evidence="1" type="ORF">ERS007741_02304</name>
</gene>